<dbReference type="PANTHER" id="PTHR17901:SF14">
    <property type="entry name" value="MAGNESIUM-DEPENDENT PHOSPHATASE 1"/>
    <property type="match status" value="1"/>
</dbReference>
<dbReference type="Pfam" id="PF12689">
    <property type="entry name" value="Acid_PPase"/>
    <property type="match status" value="1"/>
</dbReference>
<accession>A0A430QEE9</accession>
<dbReference type="AlphaFoldDB" id="A0A430QEE9"/>
<dbReference type="STRING" id="6184.A0A430QEE9"/>
<keyword evidence="2" id="KW-1185">Reference proteome</keyword>
<protein>
    <submittedName>
        <fullName evidence="1">Magnesium-dependent phosphatase 1</fullName>
    </submittedName>
</protein>
<sequence length="173" mass="20374">MTTERLFDNISIKPGLIVFDLDCTLWPFDCDIYDSQVFHKNGDMIYDENNYPLNILQDSNNILKSIKQEKDVLLACASRTPSVETARQLVYLNGWDKLFDHMEIYPNSKIVHFQTLQRKTKIPYNKMIFFDDLQWNIKEVKSLGVHSHHVPNGVHTGAFRKALKEYERFWSCK</sequence>
<dbReference type="SFLD" id="SFLDG01131">
    <property type="entry name" value="C1.5.2:_MDP_Like"/>
    <property type="match status" value="1"/>
</dbReference>
<dbReference type="EMBL" id="QMKO01001857">
    <property type="protein sequence ID" value="RTG86109.1"/>
    <property type="molecule type" value="Genomic_DNA"/>
</dbReference>
<dbReference type="InterPro" id="IPR010036">
    <property type="entry name" value="MDP_1_eu_arc"/>
</dbReference>
<dbReference type="InterPro" id="IPR036412">
    <property type="entry name" value="HAD-like_sf"/>
</dbReference>
<dbReference type="Proteomes" id="UP000290809">
    <property type="component" value="Unassembled WGS sequence"/>
</dbReference>
<dbReference type="SUPFAM" id="SSF56784">
    <property type="entry name" value="HAD-like"/>
    <property type="match status" value="1"/>
</dbReference>
<proteinExistence type="predicted"/>
<gene>
    <name evidence="1" type="ORF">DC041_0005676</name>
</gene>
<dbReference type="NCBIfam" id="TIGR01681">
    <property type="entry name" value="HAD-SF-IIIC"/>
    <property type="match status" value="1"/>
</dbReference>
<evidence type="ECO:0000313" key="2">
    <source>
        <dbReference type="Proteomes" id="UP000290809"/>
    </source>
</evidence>
<organism evidence="1 2">
    <name type="scientific">Schistosoma bovis</name>
    <name type="common">Blood fluke</name>
    <dbReference type="NCBI Taxonomy" id="6184"/>
    <lineage>
        <taxon>Eukaryota</taxon>
        <taxon>Metazoa</taxon>
        <taxon>Spiralia</taxon>
        <taxon>Lophotrochozoa</taxon>
        <taxon>Platyhelminthes</taxon>
        <taxon>Trematoda</taxon>
        <taxon>Digenea</taxon>
        <taxon>Strigeidida</taxon>
        <taxon>Schistosomatoidea</taxon>
        <taxon>Schistosomatidae</taxon>
        <taxon>Schistosoma</taxon>
    </lineage>
</organism>
<dbReference type="InterPro" id="IPR010033">
    <property type="entry name" value="HAD_SF_ppase_IIIC"/>
</dbReference>
<dbReference type="SFLD" id="SFLDS00003">
    <property type="entry name" value="Haloacid_Dehalogenase"/>
    <property type="match status" value="1"/>
</dbReference>
<comment type="caution">
    <text evidence="1">The sequence shown here is derived from an EMBL/GenBank/DDBJ whole genome shotgun (WGS) entry which is preliminary data.</text>
</comment>
<reference evidence="1 2" key="1">
    <citation type="journal article" date="2019" name="PLoS Pathog.">
        <title>Genome sequence of the bovine parasite Schistosoma bovis Tanzania.</title>
        <authorList>
            <person name="Oey H."/>
            <person name="Zakrzewski M."/>
            <person name="Gobert G."/>
            <person name="Gravermann K."/>
            <person name="Stoye J."/>
            <person name="Jones M."/>
            <person name="Mcmanus D."/>
            <person name="Krause L."/>
        </authorList>
    </citation>
    <scope>NUCLEOTIDE SEQUENCE [LARGE SCALE GENOMIC DNA]</scope>
    <source>
        <strain evidence="1 2">TAN1997</strain>
    </source>
</reference>
<name>A0A430QEE9_SCHBO</name>
<dbReference type="SFLD" id="SFLDG01129">
    <property type="entry name" value="C1.5:_HAD__Beta-PGM__Phosphata"/>
    <property type="match status" value="1"/>
</dbReference>
<dbReference type="InterPro" id="IPR023214">
    <property type="entry name" value="HAD_sf"/>
</dbReference>
<evidence type="ECO:0000313" key="1">
    <source>
        <dbReference type="EMBL" id="RTG86109.1"/>
    </source>
</evidence>
<dbReference type="GO" id="GO:0003993">
    <property type="term" value="F:acid phosphatase activity"/>
    <property type="evidence" value="ECO:0007669"/>
    <property type="project" value="TreeGrafter"/>
</dbReference>
<dbReference type="Gene3D" id="3.40.50.1000">
    <property type="entry name" value="HAD superfamily/HAD-like"/>
    <property type="match status" value="1"/>
</dbReference>
<dbReference type="NCBIfam" id="TIGR01685">
    <property type="entry name" value="MDP-1"/>
    <property type="match status" value="1"/>
</dbReference>
<dbReference type="PANTHER" id="PTHR17901">
    <property type="entry name" value="MAGNESIUM-DEPENDENT PHOSPHATASE 1 MDP1"/>
    <property type="match status" value="1"/>
</dbReference>